<feature type="region of interest" description="Disordered" evidence="10">
    <location>
        <begin position="1"/>
        <end position="27"/>
    </location>
</feature>
<keyword evidence="8" id="KW-0539">Nucleus</keyword>
<evidence type="ECO:0000259" key="11">
    <source>
        <dbReference type="PROSITE" id="PS51141"/>
    </source>
</evidence>
<accession>A0AAU9SHM7</accession>
<evidence type="ECO:0000256" key="1">
    <source>
        <dbReference type="ARBA" id="ARBA00004123"/>
    </source>
</evidence>
<keyword evidence="3 9" id="KW-0863">Zinc-finger</keyword>
<evidence type="ECO:0000256" key="3">
    <source>
        <dbReference type="ARBA" id="ARBA00022771"/>
    </source>
</evidence>
<dbReference type="SUPFAM" id="SSF103612">
    <property type="entry name" value="SBT domain"/>
    <property type="match status" value="1"/>
</dbReference>
<keyword evidence="2" id="KW-0479">Metal-binding</keyword>
<organism evidence="12 13">
    <name type="scientific">Thlaspi arvense</name>
    <name type="common">Field penny-cress</name>
    <dbReference type="NCBI Taxonomy" id="13288"/>
    <lineage>
        <taxon>Eukaryota</taxon>
        <taxon>Viridiplantae</taxon>
        <taxon>Streptophyta</taxon>
        <taxon>Embryophyta</taxon>
        <taxon>Tracheophyta</taxon>
        <taxon>Spermatophyta</taxon>
        <taxon>Magnoliopsida</taxon>
        <taxon>eudicotyledons</taxon>
        <taxon>Gunneridae</taxon>
        <taxon>Pentapetalae</taxon>
        <taxon>rosids</taxon>
        <taxon>malvids</taxon>
        <taxon>Brassicales</taxon>
        <taxon>Brassicaceae</taxon>
        <taxon>Thlaspideae</taxon>
        <taxon>Thlaspi</taxon>
    </lineage>
</organism>
<evidence type="ECO:0000313" key="13">
    <source>
        <dbReference type="Proteomes" id="UP000836841"/>
    </source>
</evidence>
<feature type="compositionally biased region" description="Low complexity" evidence="10">
    <location>
        <begin position="12"/>
        <end position="27"/>
    </location>
</feature>
<evidence type="ECO:0000256" key="7">
    <source>
        <dbReference type="ARBA" id="ARBA00023163"/>
    </source>
</evidence>
<evidence type="ECO:0000256" key="6">
    <source>
        <dbReference type="ARBA" id="ARBA00023125"/>
    </source>
</evidence>
<evidence type="ECO:0000313" key="12">
    <source>
        <dbReference type="EMBL" id="CAH2063751.1"/>
    </source>
</evidence>
<keyword evidence="4" id="KW-0862">Zinc</keyword>
<name>A0AAU9SHM7_THLAR</name>
<dbReference type="PANTHER" id="PTHR31251:SF98">
    <property type="entry name" value="SQUAMOSA PROMOTER-BINDING-LIKE PROTEIN 15"/>
    <property type="match status" value="1"/>
</dbReference>
<protein>
    <recommendedName>
        <fullName evidence="11">SBP-type domain-containing protein</fullName>
    </recommendedName>
</protein>
<keyword evidence="6" id="KW-0238">DNA-binding</keyword>
<evidence type="ECO:0000256" key="4">
    <source>
        <dbReference type="ARBA" id="ARBA00022833"/>
    </source>
</evidence>
<dbReference type="PROSITE" id="PS51141">
    <property type="entry name" value="ZF_SBP"/>
    <property type="match status" value="1"/>
</dbReference>
<feature type="domain" description="SBP-type" evidence="11">
    <location>
        <begin position="60"/>
        <end position="137"/>
    </location>
</feature>
<evidence type="ECO:0000256" key="2">
    <source>
        <dbReference type="ARBA" id="ARBA00022723"/>
    </source>
</evidence>
<evidence type="ECO:0000256" key="9">
    <source>
        <dbReference type="PROSITE-ProRule" id="PRU00470"/>
    </source>
</evidence>
<keyword evidence="13" id="KW-1185">Reference proteome</keyword>
<dbReference type="InterPro" id="IPR044817">
    <property type="entry name" value="SBP-like"/>
</dbReference>
<dbReference type="GO" id="GO:0005634">
    <property type="term" value="C:nucleus"/>
    <property type="evidence" value="ECO:0007669"/>
    <property type="project" value="UniProtKB-SubCell"/>
</dbReference>
<sequence>MELLMGSGQNRTESYGSSSTESSSLSGGLRFGQKIYFEDGSGSGGGSNKNRVNTGRKSRTARCQVEGCRMDLSNVKTYYSRHKVCCIHSKSSKVIVSGLHQRFCQQCSRFHQLSEFDLEKRSCRRRLACHNERRRKPQATTSLLTSRYSRIAPSLYGNANTAMIRSVLGDPTAWSTARSVMRRSAPWQINPERESHQLMNVFSHDSSSFTTTCPEMMNSNGTDSSCALSLLSNSNTNQQQQLLQTSTNIWRPSSGFDSANADRATMAQPPPVSNQHQYLNQTWEFMAGEKSNSHYLSPVLGLSQISEPVDFQISNGTTMGGFELSIHQQVLRHYMEPENTRAYDSSAQHFNWSL</sequence>
<reference evidence="12 13" key="1">
    <citation type="submission" date="2022-03" db="EMBL/GenBank/DDBJ databases">
        <authorList>
            <person name="Nunn A."/>
            <person name="Chopra R."/>
            <person name="Nunn A."/>
            <person name="Contreras Garrido A."/>
        </authorList>
    </citation>
    <scope>NUCLEOTIDE SEQUENCE [LARGE SCALE GENOMIC DNA]</scope>
</reference>
<dbReference type="Pfam" id="PF03110">
    <property type="entry name" value="SBP"/>
    <property type="match status" value="1"/>
</dbReference>
<gene>
    <name evidence="12" type="ORF">TAV2_LOCUS17655</name>
</gene>
<dbReference type="GO" id="GO:0008270">
    <property type="term" value="F:zinc ion binding"/>
    <property type="evidence" value="ECO:0007669"/>
    <property type="project" value="UniProtKB-KW"/>
</dbReference>
<dbReference type="Proteomes" id="UP000836841">
    <property type="component" value="Chromosome 5"/>
</dbReference>
<proteinExistence type="predicted"/>
<dbReference type="GO" id="GO:0003677">
    <property type="term" value="F:DNA binding"/>
    <property type="evidence" value="ECO:0007669"/>
    <property type="project" value="UniProtKB-KW"/>
</dbReference>
<evidence type="ECO:0000256" key="8">
    <source>
        <dbReference type="ARBA" id="ARBA00023242"/>
    </source>
</evidence>
<dbReference type="InterPro" id="IPR004333">
    <property type="entry name" value="SBP_dom"/>
</dbReference>
<evidence type="ECO:0000256" key="5">
    <source>
        <dbReference type="ARBA" id="ARBA00023015"/>
    </source>
</evidence>
<evidence type="ECO:0000256" key="10">
    <source>
        <dbReference type="SAM" id="MobiDB-lite"/>
    </source>
</evidence>
<dbReference type="EMBL" id="OU466861">
    <property type="protein sequence ID" value="CAH2063751.1"/>
    <property type="molecule type" value="Genomic_DNA"/>
</dbReference>
<dbReference type="InterPro" id="IPR036893">
    <property type="entry name" value="SBP_sf"/>
</dbReference>
<dbReference type="AlphaFoldDB" id="A0AAU9SHM7"/>
<keyword evidence="7" id="KW-0804">Transcription</keyword>
<keyword evidence="5" id="KW-0805">Transcription regulation</keyword>
<dbReference type="PANTHER" id="PTHR31251">
    <property type="entry name" value="SQUAMOSA PROMOTER-BINDING-LIKE PROTEIN 4"/>
    <property type="match status" value="1"/>
</dbReference>
<comment type="subcellular location">
    <subcellularLocation>
        <location evidence="1">Nucleus</location>
    </subcellularLocation>
</comment>
<dbReference type="Gene3D" id="4.10.1100.10">
    <property type="entry name" value="Transcription factor, SBP-box domain"/>
    <property type="match status" value="1"/>
</dbReference>
<dbReference type="FunFam" id="4.10.1100.10:FF:000001">
    <property type="entry name" value="Squamosa promoter-binding-like protein 14"/>
    <property type="match status" value="1"/>
</dbReference>